<name>A0A0F9MVT3_9ZZZZ</name>
<dbReference type="EMBL" id="LAZR01004300">
    <property type="protein sequence ID" value="KKN09859.1"/>
    <property type="molecule type" value="Genomic_DNA"/>
</dbReference>
<accession>A0A0F9MVT3</accession>
<dbReference type="Gene3D" id="1.20.140.160">
    <property type="match status" value="1"/>
</dbReference>
<reference evidence="2" key="1">
    <citation type="journal article" date="2015" name="Nature">
        <title>Complex archaea that bridge the gap between prokaryotes and eukaryotes.</title>
        <authorList>
            <person name="Spang A."/>
            <person name="Saw J.H."/>
            <person name="Jorgensen S.L."/>
            <person name="Zaremba-Niedzwiedzka K."/>
            <person name="Martijn J."/>
            <person name="Lind A.E."/>
            <person name="van Eijk R."/>
            <person name="Schleper C."/>
            <person name="Guy L."/>
            <person name="Ettema T.J."/>
        </authorList>
    </citation>
    <scope>NUCLEOTIDE SEQUENCE</scope>
</reference>
<organism evidence="2">
    <name type="scientific">marine sediment metagenome</name>
    <dbReference type="NCBI Taxonomy" id="412755"/>
    <lineage>
        <taxon>unclassified sequences</taxon>
        <taxon>metagenomes</taxon>
        <taxon>ecological metagenomes</taxon>
    </lineage>
</organism>
<evidence type="ECO:0000313" key="2">
    <source>
        <dbReference type="EMBL" id="KKN09859.1"/>
    </source>
</evidence>
<dbReference type="InterPro" id="IPR007630">
    <property type="entry name" value="RNA_pol_sigma70_r4"/>
</dbReference>
<dbReference type="Pfam" id="PF04545">
    <property type="entry name" value="Sigma70_r4"/>
    <property type="match status" value="1"/>
</dbReference>
<sequence>MSAFPKFTEYDPLDAISSRHQVLADLIDDYLPAKAKRILKLRYFSKHDQAKVAEMMGISQQRVSTIERNAIKYLAGKVS</sequence>
<gene>
    <name evidence="2" type="ORF">LCGC14_1042300</name>
</gene>
<protein>
    <recommendedName>
        <fullName evidence="1">RNA polymerase sigma-70 region 4 domain-containing protein</fullName>
    </recommendedName>
</protein>
<dbReference type="SUPFAM" id="SSF88659">
    <property type="entry name" value="Sigma3 and sigma4 domains of RNA polymerase sigma factors"/>
    <property type="match status" value="1"/>
</dbReference>
<dbReference type="InterPro" id="IPR013324">
    <property type="entry name" value="RNA_pol_sigma_r3/r4-like"/>
</dbReference>
<dbReference type="GO" id="GO:0006352">
    <property type="term" value="P:DNA-templated transcription initiation"/>
    <property type="evidence" value="ECO:0007669"/>
    <property type="project" value="InterPro"/>
</dbReference>
<dbReference type="AlphaFoldDB" id="A0A0F9MVT3"/>
<proteinExistence type="predicted"/>
<dbReference type="GO" id="GO:0003700">
    <property type="term" value="F:DNA-binding transcription factor activity"/>
    <property type="evidence" value="ECO:0007669"/>
    <property type="project" value="InterPro"/>
</dbReference>
<feature type="domain" description="RNA polymerase sigma-70 region 4" evidence="1">
    <location>
        <begin position="31"/>
        <end position="73"/>
    </location>
</feature>
<evidence type="ECO:0000259" key="1">
    <source>
        <dbReference type="Pfam" id="PF04545"/>
    </source>
</evidence>
<comment type="caution">
    <text evidence="2">The sequence shown here is derived from an EMBL/GenBank/DDBJ whole genome shotgun (WGS) entry which is preliminary data.</text>
</comment>